<evidence type="ECO:0000313" key="2">
    <source>
        <dbReference type="EMBL" id="QGV16394.1"/>
    </source>
</evidence>
<dbReference type="Gene3D" id="3.40.50.300">
    <property type="entry name" value="P-loop containing nucleotide triphosphate hydrolases"/>
    <property type="match status" value="1"/>
</dbReference>
<proteinExistence type="evidence at transcript level"/>
<dbReference type="SUPFAM" id="SSF52540">
    <property type="entry name" value="P-loop containing nucleoside triphosphate hydrolases"/>
    <property type="match status" value="1"/>
</dbReference>
<feature type="signal peptide" evidence="1">
    <location>
        <begin position="1"/>
        <end position="18"/>
    </location>
</feature>
<organism evidence="2">
    <name type="scientific">Saccharina japonica</name>
    <name type="common">Sweet kelp</name>
    <name type="synonym">Laminaria japonica</name>
    <dbReference type="NCBI Taxonomy" id="88149"/>
    <lineage>
        <taxon>Eukaryota</taxon>
        <taxon>Sar</taxon>
        <taxon>Stramenopiles</taxon>
        <taxon>Ochrophyta</taxon>
        <taxon>PX clade</taxon>
        <taxon>Phaeophyceae</taxon>
        <taxon>Laminariales</taxon>
        <taxon>Laminariaceae</taxon>
        <taxon>Saccharina</taxon>
    </lineage>
</organism>
<dbReference type="GO" id="GO:0001517">
    <property type="term" value="F:N-acetylglucosamine 6-O-sulfotransferase activity"/>
    <property type="evidence" value="ECO:0007669"/>
    <property type="project" value="TreeGrafter"/>
</dbReference>
<feature type="chain" id="PRO_5029470880" evidence="1">
    <location>
        <begin position="19"/>
        <end position="423"/>
    </location>
</feature>
<dbReference type="InterPro" id="IPR027417">
    <property type="entry name" value="P-loop_NTPase"/>
</dbReference>
<dbReference type="GO" id="GO:0006044">
    <property type="term" value="P:N-acetylglucosamine metabolic process"/>
    <property type="evidence" value="ECO:0007669"/>
    <property type="project" value="TreeGrafter"/>
</dbReference>
<dbReference type="PANTHER" id="PTHR10704:SF71">
    <property type="entry name" value="CARBOHYDRATE SULFOTRANSFERASE 1-LIKE"/>
    <property type="match status" value="1"/>
</dbReference>
<name>A0A7L4XQX3_SACJA</name>
<dbReference type="AlphaFoldDB" id="A0A7L4XQX3"/>
<dbReference type="GO" id="GO:0006790">
    <property type="term" value="P:sulfur compound metabolic process"/>
    <property type="evidence" value="ECO:0007669"/>
    <property type="project" value="TreeGrafter"/>
</dbReference>
<keyword evidence="1" id="KW-0732">Signal</keyword>
<dbReference type="PANTHER" id="PTHR10704">
    <property type="entry name" value="CARBOHYDRATE SULFOTRANSFERASE"/>
    <property type="match status" value="1"/>
</dbReference>
<sequence length="423" mass="45244">MKTRKIAFWMSMAALAAAAEPSMIERVRAKGGSAEAEAARPIGVLIMAVGRSGSTLVGQLFQQNKDVLYFYEPCRKLSGTDIDGLECLAFLQRLTQCTFSAEDSAWIADDANSVKNGSPALKSLLAASGRKEFAEAHERLVDTCINSKAVVVKSIRLGVGLGGRDYDLGGLKVLHLVRDPRGVVRSQREHFGISWGASNDADSATIAHAGGASICGSYRNQLDSSKKLGDDRYLRVRYEDIATSPELAVAFIYYWCGLGTVPASVSEWVEVNTNMPTCDGGAVRTRHLRADAEDTPFGYVYAAVPEQPLSGRGDAVVEAFVREDQRALRAPQAGTSEAAAAVVPKTQILSGGGSGSSSNNQSGQELEECAANTNEARHNPYGTKRQSAAMASMWRTLMSGQDAQAVWEACEESGVMDALGYEP</sequence>
<accession>A0A7L4XQX3</accession>
<dbReference type="Pfam" id="PF13469">
    <property type="entry name" value="Sulfotransfer_3"/>
    <property type="match status" value="1"/>
</dbReference>
<protein>
    <submittedName>
        <fullName evidence="2">Carbohydrate sulfotranserase</fullName>
    </submittedName>
</protein>
<dbReference type="EMBL" id="MK134866">
    <property type="protein sequence ID" value="QGV16394.1"/>
    <property type="molecule type" value="mRNA"/>
</dbReference>
<evidence type="ECO:0000256" key="1">
    <source>
        <dbReference type="SAM" id="SignalP"/>
    </source>
</evidence>
<reference evidence="2" key="1">
    <citation type="submission" date="2018-11" db="EMBL/GenBank/DDBJ databases">
        <authorList>
            <person name="Zhang P."/>
            <person name="Shao Z."/>
            <person name="Yao J."/>
            <person name="Duan D."/>
        </authorList>
    </citation>
    <scope>NUCLEOTIDE SEQUENCE</scope>
</reference>
<dbReference type="InterPro" id="IPR051135">
    <property type="entry name" value="Gal/GlcNAc/GalNAc_ST"/>
</dbReference>